<protein>
    <submittedName>
        <fullName evidence="4">Uncharacterized protein</fullName>
    </submittedName>
</protein>
<reference evidence="1 5" key="1">
    <citation type="journal article" date="2017" name="Nature">
        <title>The sunflower genome provides insights into oil metabolism, flowering and Asterid evolution.</title>
        <authorList>
            <person name="Badouin H."/>
            <person name="Gouzy J."/>
            <person name="Grassa C.J."/>
            <person name="Murat F."/>
            <person name="Staton S.E."/>
            <person name="Cottret L."/>
            <person name="Lelandais-Briere C."/>
            <person name="Owens G.L."/>
            <person name="Carrere S."/>
            <person name="Mayjonade B."/>
            <person name="Legrand L."/>
            <person name="Gill N."/>
            <person name="Kane N.C."/>
            <person name="Bowers J.E."/>
            <person name="Hubner S."/>
            <person name="Bellec A."/>
            <person name="Berard A."/>
            <person name="Berges H."/>
            <person name="Blanchet N."/>
            <person name="Boniface M.C."/>
            <person name="Brunel D."/>
            <person name="Catrice O."/>
            <person name="Chaidir N."/>
            <person name="Claudel C."/>
            <person name="Donnadieu C."/>
            <person name="Faraut T."/>
            <person name="Fievet G."/>
            <person name="Helmstetter N."/>
            <person name="King M."/>
            <person name="Knapp S.J."/>
            <person name="Lai Z."/>
            <person name="Le Paslier M.C."/>
            <person name="Lippi Y."/>
            <person name="Lorenzon L."/>
            <person name="Mandel J.R."/>
            <person name="Marage G."/>
            <person name="Marchand G."/>
            <person name="Marquand E."/>
            <person name="Bret-Mestries E."/>
            <person name="Morien E."/>
            <person name="Nambeesan S."/>
            <person name="Nguyen T."/>
            <person name="Pegot-Espagnet P."/>
            <person name="Pouilly N."/>
            <person name="Raftis F."/>
            <person name="Sallet E."/>
            <person name="Schiex T."/>
            <person name="Thomas J."/>
            <person name="Vandecasteele C."/>
            <person name="Vares D."/>
            <person name="Vear F."/>
            <person name="Vautrin S."/>
            <person name="Crespi M."/>
            <person name="Mangin B."/>
            <person name="Burke J.M."/>
            <person name="Salse J."/>
            <person name="Munos S."/>
            <person name="Vincourt P."/>
            <person name="Rieseberg L.H."/>
            <person name="Langlade N.B."/>
        </authorList>
    </citation>
    <scope>NUCLEOTIDE SEQUENCE [LARGE SCALE GENOMIC DNA]</scope>
    <source>
        <strain evidence="5">cv. SF193</strain>
        <tissue evidence="1">Leaves</tissue>
    </source>
</reference>
<reference evidence="4" key="2">
    <citation type="submission" date="2017-02" db="EMBL/GenBank/DDBJ databases">
        <title>Sunflower complete genome.</title>
        <authorList>
            <person name="Langlade N."/>
            <person name="Munos S."/>
        </authorList>
    </citation>
    <scope>NUCLEOTIDE SEQUENCE [LARGE SCALE GENOMIC DNA]</scope>
    <source>
        <tissue evidence="4">Leaves</tissue>
    </source>
</reference>
<dbReference type="EMBL" id="CM007901">
    <property type="protein sequence ID" value="OTG04228.1"/>
    <property type="molecule type" value="Genomic_DNA"/>
</dbReference>
<evidence type="ECO:0000313" key="1">
    <source>
        <dbReference type="EMBL" id="KAF5776785.1"/>
    </source>
</evidence>
<dbReference type="Gramene" id="mRNA:HanXRQr2_Chr11g0509861">
    <property type="protein sequence ID" value="CDS:HanXRQr2_Chr11g0509861.1"/>
    <property type="gene ID" value="HanXRQr2_Chr11g0509861"/>
</dbReference>
<dbReference type="EMBL" id="CM007900">
    <property type="protein sequence ID" value="OTG08867.1"/>
    <property type="molecule type" value="Genomic_DNA"/>
</dbReference>
<dbReference type="EMBL" id="MNCJ02000327">
    <property type="protein sequence ID" value="KAF5776785.1"/>
    <property type="molecule type" value="Genomic_DNA"/>
</dbReference>
<organism evidence="4 5">
    <name type="scientific">Helianthus annuus</name>
    <name type="common">Common sunflower</name>
    <dbReference type="NCBI Taxonomy" id="4232"/>
    <lineage>
        <taxon>Eukaryota</taxon>
        <taxon>Viridiplantae</taxon>
        <taxon>Streptophyta</taxon>
        <taxon>Embryophyta</taxon>
        <taxon>Tracheophyta</taxon>
        <taxon>Spermatophyta</taxon>
        <taxon>Magnoliopsida</taxon>
        <taxon>eudicotyledons</taxon>
        <taxon>Gunneridae</taxon>
        <taxon>Pentapetalae</taxon>
        <taxon>asterids</taxon>
        <taxon>campanulids</taxon>
        <taxon>Asterales</taxon>
        <taxon>Asteraceae</taxon>
        <taxon>Asteroideae</taxon>
        <taxon>Heliantheae alliance</taxon>
        <taxon>Heliantheae</taxon>
        <taxon>Helianthus</taxon>
    </lineage>
</organism>
<accession>A0A251TCI4</accession>
<dbReference type="AlphaFoldDB" id="A0A251TCI4"/>
<dbReference type="Proteomes" id="UP000215914">
    <property type="component" value="Chromosome 12"/>
</dbReference>
<evidence type="ECO:0000313" key="3">
    <source>
        <dbReference type="EMBL" id="OTG04228.1"/>
    </source>
</evidence>
<gene>
    <name evidence="4" type="ORF">HannXRQ_Chr11g0346481</name>
    <name evidence="3" type="ORF">HannXRQ_Chr12g0359971</name>
    <name evidence="2" type="ORF">HanXRQr2_Chr11g0509861</name>
    <name evidence="1" type="ORF">HanXRQr2_Chr12g0528141</name>
</gene>
<evidence type="ECO:0000313" key="5">
    <source>
        <dbReference type="Proteomes" id="UP000215914"/>
    </source>
</evidence>
<dbReference type="Gramene" id="mRNA:HanXRQr2_Chr12g0528141">
    <property type="protein sequence ID" value="CDS:HanXRQr2_Chr12g0528141.1"/>
    <property type="gene ID" value="HanXRQr2_Chr12g0528141"/>
</dbReference>
<keyword evidence="5" id="KW-1185">Reference proteome</keyword>
<evidence type="ECO:0000313" key="4">
    <source>
        <dbReference type="EMBL" id="OTG08867.1"/>
    </source>
</evidence>
<proteinExistence type="predicted"/>
<dbReference type="Proteomes" id="UP000215914">
    <property type="component" value="Chromosome 11"/>
</dbReference>
<reference evidence="1" key="3">
    <citation type="submission" date="2020-06" db="EMBL/GenBank/DDBJ databases">
        <title>Helianthus annuus Genome sequencing and assembly Release 2.</title>
        <authorList>
            <person name="Gouzy J."/>
            <person name="Langlade N."/>
            <person name="Munos S."/>
        </authorList>
    </citation>
    <scope>NUCLEOTIDE SEQUENCE</scope>
    <source>
        <tissue evidence="1">Leaves</tissue>
    </source>
</reference>
<dbReference type="EMBL" id="MNCJ02000326">
    <property type="protein sequence ID" value="KAF5783604.1"/>
    <property type="molecule type" value="Genomic_DNA"/>
</dbReference>
<sequence>MKRTVFMPRFVFIGLDGYPSLIRVSSGVRLTPSFEGLFADPSLHLASSRPPELLPMSTPTPLFPVSSGFQTNMDGCDVGISGFNIGCRLW</sequence>
<name>A0A251TCI4_HELAN</name>
<evidence type="ECO:0000313" key="2">
    <source>
        <dbReference type="EMBL" id="KAF5783604.1"/>
    </source>
</evidence>